<reference evidence="2 3" key="1">
    <citation type="submission" date="2018-06" db="EMBL/GenBank/DDBJ databases">
        <title>A transcriptomic atlas of mushroom development highlights an independent origin of complex multicellularity.</title>
        <authorList>
            <consortium name="DOE Joint Genome Institute"/>
            <person name="Krizsan K."/>
            <person name="Almasi E."/>
            <person name="Merenyi Z."/>
            <person name="Sahu N."/>
            <person name="Viragh M."/>
            <person name="Koszo T."/>
            <person name="Mondo S."/>
            <person name="Kiss B."/>
            <person name="Balint B."/>
            <person name="Kues U."/>
            <person name="Barry K."/>
            <person name="Hegedus J.C."/>
            <person name="Henrissat B."/>
            <person name="Johnson J."/>
            <person name="Lipzen A."/>
            <person name="Ohm R."/>
            <person name="Nagy I."/>
            <person name="Pangilinan J."/>
            <person name="Yan J."/>
            <person name="Xiong Y."/>
            <person name="Grigoriev I.V."/>
            <person name="Hibbett D.S."/>
            <person name="Nagy L.G."/>
        </authorList>
    </citation>
    <scope>NUCLEOTIDE SEQUENCE [LARGE SCALE GENOMIC DNA]</scope>
    <source>
        <strain evidence="2 3">SZMC22713</strain>
    </source>
</reference>
<sequence length="134" mass="14831">MGSYCRPSTQRTSRSPHSQTSTSIATASPLVHRDHHQPSSGIGNATVFSHSSRTLNCSGRRISCPLSTHCEEHQVSRGCRIRRESVGRNGTAYGMRVSSGFVCCARYPLSLQIDDYFRCYTSAFDLHASRGYLI</sequence>
<gene>
    <name evidence="2" type="ORF">BD410DRAFT_61280</name>
</gene>
<accession>A0A4Y7QBY3</accession>
<protein>
    <submittedName>
        <fullName evidence="2">Uncharacterized protein</fullName>
    </submittedName>
</protein>
<dbReference type="Proteomes" id="UP000294933">
    <property type="component" value="Unassembled WGS sequence"/>
</dbReference>
<feature type="compositionally biased region" description="Polar residues" evidence="1">
    <location>
        <begin position="1"/>
        <end position="26"/>
    </location>
</feature>
<organism evidence="2 3">
    <name type="scientific">Rickenella mellea</name>
    <dbReference type="NCBI Taxonomy" id="50990"/>
    <lineage>
        <taxon>Eukaryota</taxon>
        <taxon>Fungi</taxon>
        <taxon>Dikarya</taxon>
        <taxon>Basidiomycota</taxon>
        <taxon>Agaricomycotina</taxon>
        <taxon>Agaricomycetes</taxon>
        <taxon>Hymenochaetales</taxon>
        <taxon>Rickenellaceae</taxon>
        <taxon>Rickenella</taxon>
    </lineage>
</organism>
<keyword evidence="3" id="KW-1185">Reference proteome</keyword>
<dbReference type="VEuPathDB" id="FungiDB:BD410DRAFT_61280"/>
<feature type="region of interest" description="Disordered" evidence="1">
    <location>
        <begin position="1"/>
        <end position="45"/>
    </location>
</feature>
<evidence type="ECO:0000313" key="3">
    <source>
        <dbReference type="Proteomes" id="UP000294933"/>
    </source>
</evidence>
<evidence type="ECO:0000256" key="1">
    <source>
        <dbReference type="SAM" id="MobiDB-lite"/>
    </source>
</evidence>
<evidence type="ECO:0000313" key="2">
    <source>
        <dbReference type="EMBL" id="TDL24791.1"/>
    </source>
</evidence>
<name>A0A4Y7QBY3_9AGAM</name>
<proteinExistence type="predicted"/>
<dbReference type="EMBL" id="ML170165">
    <property type="protein sequence ID" value="TDL24791.1"/>
    <property type="molecule type" value="Genomic_DNA"/>
</dbReference>
<dbReference type="AlphaFoldDB" id="A0A4Y7QBY3"/>